<feature type="signal peptide" evidence="1">
    <location>
        <begin position="1"/>
        <end position="18"/>
    </location>
</feature>
<dbReference type="PANTHER" id="PTHR37841:SF1">
    <property type="entry name" value="DUF3298 DOMAIN-CONTAINING PROTEIN"/>
    <property type="match status" value="1"/>
</dbReference>
<dbReference type="Proteomes" id="UP000326903">
    <property type="component" value="Unassembled WGS sequence"/>
</dbReference>
<feature type="chain" id="PRO_5023805998" evidence="1">
    <location>
        <begin position="19"/>
        <end position="193"/>
    </location>
</feature>
<dbReference type="SUPFAM" id="SSF69360">
    <property type="entry name" value="Cell wall binding repeat"/>
    <property type="match status" value="2"/>
</dbReference>
<gene>
    <name evidence="2" type="ORF">FW778_17305</name>
</gene>
<dbReference type="PANTHER" id="PTHR37841">
    <property type="entry name" value="GLR2918 PROTEIN"/>
    <property type="match status" value="1"/>
</dbReference>
<dbReference type="AlphaFoldDB" id="A0A5J5ICK0"/>
<evidence type="ECO:0000256" key="1">
    <source>
        <dbReference type="SAM" id="SignalP"/>
    </source>
</evidence>
<evidence type="ECO:0000313" key="2">
    <source>
        <dbReference type="EMBL" id="KAA9037185.1"/>
    </source>
</evidence>
<proteinExistence type="predicted"/>
<organism evidence="2 3">
    <name type="scientific">Ginsengibacter hankyongi</name>
    <dbReference type="NCBI Taxonomy" id="2607284"/>
    <lineage>
        <taxon>Bacteria</taxon>
        <taxon>Pseudomonadati</taxon>
        <taxon>Bacteroidota</taxon>
        <taxon>Chitinophagia</taxon>
        <taxon>Chitinophagales</taxon>
        <taxon>Chitinophagaceae</taxon>
        <taxon>Ginsengibacter</taxon>
    </lineage>
</organism>
<protein>
    <submittedName>
        <fullName evidence="2">WG repeat-containing protein</fullName>
    </submittedName>
</protein>
<dbReference type="Pfam" id="PF14903">
    <property type="entry name" value="WG_beta_rep"/>
    <property type="match status" value="3"/>
</dbReference>
<dbReference type="InterPro" id="IPR032774">
    <property type="entry name" value="WG_beta_rep"/>
</dbReference>
<reference evidence="2 3" key="1">
    <citation type="submission" date="2019-09" db="EMBL/GenBank/DDBJ databases">
        <title>Draft genome sequence of Ginsengibacter sp. BR5-29.</title>
        <authorList>
            <person name="Im W.-T."/>
        </authorList>
    </citation>
    <scope>NUCLEOTIDE SEQUENCE [LARGE SCALE GENOMIC DNA]</scope>
    <source>
        <strain evidence="2 3">BR5-29</strain>
    </source>
</reference>
<dbReference type="EMBL" id="VYQF01000006">
    <property type="protein sequence ID" value="KAA9037185.1"/>
    <property type="molecule type" value="Genomic_DNA"/>
</dbReference>
<sequence length="193" mass="21706">MRKLLLLVLLFPVIESYAQNWEKNYDYVDDCVCGLSQVKKNGKVGYVNKKGIEIIKPQYDDGLPFNEGYTAVKKGTKWMYLDSTGKVVTDAVFEEALNFSNGMAAVAQNGKYGYINTSGKVVIPFEFSNAHPFSEGLAPAANMKGLWGYIDNAGTWIINPMYDYTDSFINGEARVMKDSKVFYVDKKNTMLHE</sequence>
<dbReference type="RefSeq" id="WP_150416113.1">
    <property type="nucleotide sequence ID" value="NZ_VYQF01000006.1"/>
</dbReference>
<name>A0A5J5ICK0_9BACT</name>
<accession>A0A5J5ICK0</accession>
<keyword evidence="1" id="KW-0732">Signal</keyword>
<comment type="caution">
    <text evidence="2">The sequence shown here is derived from an EMBL/GenBank/DDBJ whole genome shotgun (WGS) entry which is preliminary data.</text>
</comment>
<evidence type="ECO:0000313" key="3">
    <source>
        <dbReference type="Proteomes" id="UP000326903"/>
    </source>
</evidence>
<keyword evidence="3" id="KW-1185">Reference proteome</keyword>